<evidence type="ECO:0000313" key="8">
    <source>
        <dbReference type="Proteomes" id="UP000238261"/>
    </source>
</evidence>
<dbReference type="Gene3D" id="2.60.120.10">
    <property type="entry name" value="Jelly Rolls"/>
    <property type="match status" value="1"/>
</dbReference>
<dbReference type="SUPFAM" id="SSF51182">
    <property type="entry name" value="RmlC-like cupins"/>
    <property type="match status" value="2"/>
</dbReference>
<gene>
    <name evidence="7" type="ORF">XhyaCFBP1156_08910</name>
</gene>
<protein>
    <recommendedName>
        <fullName evidence="4">5-dehydro-4-deoxy-D-glucuronate isomerase</fullName>
        <ecNumber evidence="4">5.3.1.17</ecNumber>
    </recommendedName>
</protein>
<comment type="similarity">
    <text evidence="3">Belongs to the KduI family.</text>
</comment>
<dbReference type="InterPro" id="IPR014710">
    <property type="entry name" value="RmlC-like_jellyroll"/>
</dbReference>
<comment type="catalytic activity">
    <reaction evidence="1">
        <text>5-dehydro-4-deoxy-D-glucuronate = 3-deoxy-D-glycero-2,5-hexodiulosonate</text>
        <dbReference type="Rhea" id="RHEA:23896"/>
        <dbReference type="ChEBI" id="CHEBI:17117"/>
        <dbReference type="ChEBI" id="CHEBI:29071"/>
        <dbReference type="EC" id="5.3.1.17"/>
    </reaction>
</comment>
<keyword evidence="5" id="KW-0862">Zinc</keyword>
<evidence type="ECO:0000256" key="1">
    <source>
        <dbReference type="ARBA" id="ARBA00000552"/>
    </source>
</evidence>
<feature type="region of interest" description="Disordered" evidence="6">
    <location>
        <begin position="1"/>
        <end position="23"/>
    </location>
</feature>
<evidence type="ECO:0000313" key="7">
    <source>
        <dbReference type="EMBL" id="PPU97888.1"/>
    </source>
</evidence>
<dbReference type="AlphaFoldDB" id="A0A2S7EXL1"/>
<proteinExistence type="inferred from homology"/>
<sequence>MSLHSKTQSLHSKTHGATHPAAIKRASNGQLREPYLFDGLFVDDAVTLKYTHDERFALGAAAPVGTVIRNDEAVVSPPWSIHMGASDHAFIWAMGGENLDYADMHLLDICQLK</sequence>
<evidence type="ECO:0000256" key="2">
    <source>
        <dbReference type="ARBA" id="ARBA00005148"/>
    </source>
</evidence>
<dbReference type="GO" id="GO:0042840">
    <property type="term" value="P:D-glucuronate catabolic process"/>
    <property type="evidence" value="ECO:0007669"/>
    <property type="project" value="TreeGrafter"/>
</dbReference>
<dbReference type="InterPro" id="IPR007045">
    <property type="entry name" value="KduI"/>
</dbReference>
<dbReference type="PANTHER" id="PTHR38461:SF1">
    <property type="entry name" value="4-DEOXY-L-THREO-5-HEXOSULOSE-URONATE KETOL-ISOMERASE"/>
    <property type="match status" value="1"/>
</dbReference>
<evidence type="ECO:0000256" key="5">
    <source>
        <dbReference type="ARBA" id="ARBA00022833"/>
    </source>
</evidence>
<dbReference type="RefSeq" id="WP_046979174.1">
    <property type="nucleotide sequence ID" value="NZ_CP043476.1"/>
</dbReference>
<keyword evidence="8" id="KW-1185">Reference proteome</keyword>
<dbReference type="GO" id="GO:0046872">
    <property type="term" value="F:metal ion binding"/>
    <property type="evidence" value="ECO:0007669"/>
    <property type="project" value="TreeGrafter"/>
</dbReference>
<dbReference type="EC" id="5.3.1.17" evidence="4"/>
<dbReference type="Proteomes" id="UP000238261">
    <property type="component" value="Unassembled WGS sequence"/>
</dbReference>
<dbReference type="GO" id="GO:0019698">
    <property type="term" value="P:D-galacturonate catabolic process"/>
    <property type="evidence" value="ECO:0007669"/>
    <property type="project" value="TreeGrafter"/>
</dbReference>
<organism evidence="7 8">
    <name type="scientific">Xanthomonas hyacinthi</name>
    <dbReference type="NCBI Taxonomy" id="56455"/>
    <lineage>
        <taxon>Bacteria</taxon>
        <taxon>Pseudomonadati</taxon>
        <taxon>Pseudomonadota</taxon>
        <taxon>Gammaproteobacteria</taxon>
        <taxon>Lysobacterales</taxon>
        <taxon>Lysobacteraceae</taxon>
        <taxon>Xanthomonas</taxon>
    </lineage>
</organism>
<comment type="caution">
    <text evidence="7">The sequence shown here is derived from an EMBL/GenBank/DDBJ whole genome shotgun (WGS) entry which is preliminary data.</text>
</comment>
<evidence type="ECO:0000256" key="4">
    <source>
        <dbReference type="ARBA" id="ARBA00012547"/>
    </source>
</evidence>
<evidence type="ECO:0000256" key="3">
    <source>
        <dbReference type="ARBA" id="ARBA00008086"/>
    </source>
</evidence>
<feature type="compositionally biased region" description="Polar residues" evidence="6">
    <location>
        <begin position="1"/>
        <end position="11"/>
    </location>
</feature>
<dbReference type="OrthoDB" id="9770644at2"/>
<evidence type="ECO:0000256" key="6">
    <source>
        <dbReference type="SAM" id="MobiDB-lite"/>
    </source>
</evidence>
<dbReference type="UniPathway" id="UPA00545">
    <property type="reaction ID" value="UER00826"/>
</dbReference>
<dbReference type="GO" id="GO:0045490">
    <property type="term" value="P:pectin catabolic process"/>
    <property type="evidence" value="ECO:0007669"/>
    <property type="project" value="UniProtKB-UniPathway"/>
</dbReference>
<dbReference type="PANTHER" id="PTHR38461">
    <property type="entry name" value="4-DEOXY-L-THREO-5-HEXOSULOSE-URONATE KETOL-ISOMERASE"/>
    <property type="match status" value="1"/>
</dbReference>
<dbReference type="GO" id="GO:0008697">
    <property type="term" value="F:4-deoxy-L-threo-5-hexosulose-uronate ketol-isomerase activity"/>
    <property type="evidence" value="ECO:0007669"/>
    <property type="project" value="UniProtKB-EC"/>
</dbReference>
<reference evidence="8" key="1">
    <citation type="submission" date="2016-08" db="EMBL/GenBank/DDBJ databases">
        <authorList>
            <person name="Merda D."/>
            <person name="Briand M."/>
            <person name="Taghouti G."/>
            <person name="Carrere S."/>
            <person name="Gouzy J."/>
            <person name="Portier P."/>
            <person name="Jacques M.-A."/>
            <person name="Fischer-Le Saux M."/>
        </authorList>
    </citation>
    <scope>NUCLEOTIDE SEQUENCE [LARGE SCALE GENOMIC DNA]</scope>
    <source>
        <strain evidence="8">CFBP1156</strain>
    </source>
</reference>
<accession>A0A2S7EXL1</accession>
<comment type="pathway">
    <text evidence="2">Glycan metabolism; pectin degradation; 2-dehydro-3-deoxy-D-gluconate from pectin: step 4/5.</text>
</comment>
<dbReference type="InterPro" id="IPR011051">
    <property type="entry name" value="RmlC_Cupin_sf"/>
</dbReference>
<dbReference type="EMBL" id="MDEG01000006">
    <property type="protein sequence ID" value="PPU97888.1"/>
    <property type="molecule type" value="Genomic_DNA"/>
</dbReference>
<name>A0A2S7EXL1_9XANT</name>